<evidence type="ECO:0000256" key="1">
    <source>
        <dbReference type="SAM" id="Phobius"/>
    </source>
</evidence>
<dbReference type="EMBL" id="CM016552">
    <property type="protein sequence ID" value="TKW37141.1"/>
    <property type="molecule type" value="Genomic_DNA"/>
</dbReference>
<dbReference type="Gramene" id="TKW37141">
    <property type="protein sequence ID" value="TKW37141"/>
    <property type="gene ID" value="SEVIR_1G030000v2"/>
</dbReference>
<evidence type="ECO:0000313" key="2">
    <source>
        <dbReference type="EMBL" id="TKW37141.1"/>
    </source>
</evidence>
<evidence type="ECO:0000313" key="3">
    <source>
        <dbReference type="Proteomes" id="UP000298652"/>
    </source>
</evidence>
<proteinExistence type="predicted"/>
<dbReference type="EMBL" id="CM016552">
    <property type="protein sequence ID" value="TKW37140.1"/>
    <property type="molecule type" value="Genomic_DNA"/>
</dbReference>
<organism evidence="2 3">
    <name type="scientific">Setaria viridis</name>
    <name type="common">Green bristlegrass</name>
    <name type="synonym">Setaria italica subsp. viridis</name>
    <dbReference type="NCBI Taxonomy" id="4556"/>
    <lineage>
        <taxon>Eukaryota</taxon>
        <taxon>Viridiplantae</taxon>
        <taxon>Streptophyta</taxon>
        <taxon>Embryophyta</taxon>
        <taxon>Tracheophyta</taxon>
        <taxon>Spermatophyta</taxon>
        <taxon>Magnoliopsida</taxon>
        <taxon>Liliopsida</taxon>
        <taxon>Poales</taxon>
        <taxon>Poaceae</taxon>
        <taxon>PACMAD clade</taxon>
        <taxon>Panicoideae</taxon>
        <taxon>Panicodae</taxon>
        <taxon>Paniceae</taxon>
        <taxon>Cenchrinae</taxon>
        <taxon>Setaria</taxon>
    </lineage>
</organism>
<feature type="transmembrane region" description="Helical" evidence="1">
    <location>
        <begin position="21"/>
        <end position="49"/>
    </location>
</feature>
<keyword evidence="1" id="KW-0812">Transmembrane</keyword>
<gene>
    <name evidence="2" type="ORF">SEVIR_1G030000v2</name>
</gene>
<evidence type="ECO:0008006" key="4">
    <source>
        <dbReference type="Google" id="ProtNLM"/>
    </source>
</evidence>
<dbReference type="Gramene" id="TKW37140">
    <property type="protein sequence ID" value="TKW37140"/>
    <property type="gene ID" value="SEVIR_1G030000v2"/>
</dbReference>
<sequence length="167" mass="18242">MTNKTKPTRPLQGMLQKGSFLWRPAGTAGCLCLRTLQFVLAVAALAVMAPNAGELTSHLRPWYLAPVFLCQFMWSLPMALLDAQAVLASRRRQYHRYCHRRSSLLVTLADGITTAVVFTAASWSLGLASAASAFKTLVALGFASFVALATSSFLNLVNMAYHSQLQY</sequence>
<feature type="transmembrane region" description="Helical" evidence="1">
    <location>
        <begin position="61"/>
        <end position="81"/>
    </location>
</feature>
<reference evidence="2 3" key="1">
    <citation type="submission" date="2019-03" db="EMBL/GenBank/DDBJ databases">
        <title>WGS assembly of Setaria viridis.</title>
        <authorList>
            <person name="Huang P."/>
            <person name="Jenkins J."/>
            <person name="Grimwood J."/>
            <person name="Barry K."/>
            <person name="Healey A."/>
            <person name="Mamidi S."/>
            <person name="Sreedasyam A."/>
            <person name="Shu S."/>
            <person name="Feldman M."/>
            <person name="Wu J."/>
            <person name="Yu Y."/>
            <person name="Chen C."/>
            <person name="Johnson J."/>
            <person name="Rokhsar D."/>
            <person name="Baxter I."/>
            <person name="Schmutz J."/>
            <person name="Brutnell T."/>
            <person name="Kellogg E."/>
        </authorList>
    </citation>
    <scope>NUCLEOTIDE SEQUENCE [LARGE SCALE GENOMIC DNA]</scope>
    <source>
        <strain evidence="3">cv. A10</strain>
    </source>
</reference>
<feature type="transmembrane region" description="Helical" evidence="1">
    <location>
        <begin position="137"/>
        <end position="157"/>
    </location>
</feature>
<dbReference type="AlphaFoldDB" id="A0A4U6W444"/>
<name>A0A4U6W444_SETVI</name>
<feature type="transmembrane region" description="Helical" evidence="1">
    <location>
        <begin position="102"/>
        <end position="125"/>
    </location>
</feature>
<protein>
    <recommendedName>
        <fullName evidence="4">CASP-like protein</fullName>
    </recommendedName>
</protein>
<keyword evidence="1" id="KW-1133">Transmembrane helix</keyword>
<keyword evidence="1" id="KW-0472">Membrane</keyword>
<dbReference type="Proteomes" id="UP000298652">
    <property type="component" value="Chromosome 1"/>
</dbReference>
<keyword evidence="3" id="KW-1185">Reference proteome</keyword>
<accession>A0A4U6W444</accession>